<evidence type="ECO:0000313" key="9">
    <source>
        <dbReference type="EMBL" id="CAL4043981.1"/>
    </source>
</evidence>
<keyword evidence="5 7" id="KW-0546">Nucleotide metabolism</keyword>
<comment type="function">
    <text evidence="7">This enzyme is involved in nucleotide metabolism: it produces dUMP, the immediate precursor of thymidine nucleotides and it decreases the intracellular concentration of dUTP so that uracil cannot be incorporated into DNA.</text>
</comment>
<dbReference type="PANTHER" id="PTHR11241:SF0">
    <property type="entry name" value="DEOXYURIDINE 5'-TRIPHOSPHATE NUCLEOTIDOHYDROLASE"/>
    <property type="match status" value="1"/>
</dbReference>
<dbReference type="GO" id="GO:0004170">
    <property type="term" value="F:dUTP diphosphatase activity"/>
    <property type="evidence" value="ECO:0007669"/>
    <property type="project" value="UniProtKB-UniRule"/>
</dbReference>
<dbReference type="Pfam" id="PF00692">
    <property type="entry name" value="dUTPase"/>
    <property type="match status" value="1"/>
</dbReference>
<evidence type="ECO:0000256" key="5">
    <source>
        <dbReference type="ARBA" id="ARBA00023080"/>
    </source>
</evidence>
<dbReference type="EC" id="3.6.1.23" evidence="7"/>
<comment type="similarity">
    <text evidence="1 7">Belongs to the dUTPase family.</text>
</comment>
<evidence type="ECO:0000256" key="2">
    <source>
        <dbReference type="ARBA" id="ARBA00022723"/>
    </source>
</evidence>
<dbReference type="Gene3D" id="2.70.40.10">
    <property type="match status" value="1"/>
</dbReference>
<evidence type="ECO:0000256" key="4">
    <source>
        <dbReference type="ARBA" id="ARBA00022842"/>
    </source>
</evidence>
<feature type="domain" description="dUTPase-like" evidence="8">
    <location>
        <begin position="21"/>
        <end position="155"/>
    </location>
</feature>
<gene>
    <name evidence="7 9" type="primary">dut</name>
    <name evidence="9" type="ORF">BUANCORI2928_444</name>
</gene>
<keyword evidence="4 7" id="KW-0460">Magnesium</keyword>
<dbReference type="AlphaFoldDB" id="A0AAT9IGV0"/>
<sequence length="157" mass="17270">MKNKQNYIIQYKVLDPKIGTKFSIPKYATDGSSGLDLVACINKNMDLVPMKSILVSTGIAIYISDPSITGIIVPRSGLGHKKGIILGNTVGLIDSDYQGELMISVLNRTNKKILIFPGMRIAQIIFVPILKPIFEIVQTFKKNTHRNINGFGHTGIV</sequence>
<evidence type="ECO:0000256" key="3">
    <source>
        <dbReference type="ARBA" id="ARBA00022801"/>
    </source>
</evidence>
<organism evidence="9">
    <name type="scientific">Buchnera aphidicola</name>
    <name type="common">Anoecia corni</name>
    <dbReference type="NCBI Taxonomy" id="2994477"/>
    <lineage>
        <taxon>Bacteria</taxon>
        <taxon>Pseudomonadati</taxon>
        <taxon>Pseudomonadota</taxon>
        <taxon>Gammaproteobacteria</taxon>
        <taxon>Enterobacterales</taxon>
        <taxon>Erwiniaceae</taxon>
        <taxon>Buchnera</taxon>
    </lineage>
</organism>
<dbReference type="GO" id="GO:0000287">
    <property type="term" value="F:magnesium ion binding"/>
    <property type="evidence" value="ECO:0007669"/>
    <property type="project" value="UniProtKB-UniRule"/>
</dbReference>
<dbReference type="CDD" id="cd07557">
    <property type="entry name" value="trimeric_dUTPase"/>
    <property type="match status" value="1"/>
</dbReference>
<dbReference type="EMBL" id="OZ060371">
    <property type="protein sequence ID" value="CAL4043981.1"/>
    <property type="molecule type" value="Genomic_DNA"/>
</dbReference>
<dbReference type="PANTHER" id="PTHR11241">
    <property type="entry name" value="DEOXYURIDINE 5'-TRIPHOSPHATE NUCLEOTIDOHYDROLASE"/>
    <property type="match status" value="1"/>
</dbReference>
<accession>A0AAT9IGV0</accession>
<dbReference type="RefSeq" id="WP_367680963.1">
    <property type="nucleotide sequence ID" value="NZ_OZ060371.1"/>
</dbReference>
<dbReference type="InterPro" id="IPR036157">
    <property type="entry name" value="dUTPase-like_sf"/>
</dbReference>
<comment type="catalytic activity">
    <reaction evidence="6 7">
        <text>dUTP + H2O = dUMP + diphosphate + H(+)</text>
        <dbReference type="Rhea" id="RHEA:10248"/>
        <dbReference type="ChEBI" id="CHEBI:15377"/>
        <dbReference type="ChEBI" id="CHEBI:15378"/>
        <dbReference type="ChEBI" id="CHEBI:33019"/>
        <dbReference type="ChEBI" id="CHEBI:61555"/>
        <dbReference type="ChEBI" id="CHEBI:246422"/>
        <dbReference type="EC" id="3.6.1.23"/>
    </reaction>
</comment>
<dbReference type="NCBIfam" id="TIGR00576">
    <property type="entry name" value="dut"/>
    <property type="match status" value="1"/>
</dbReference>
<dbReference type="InterPro" id="IPR008181">
    <property type="entry name" value="dUTPase"/>
</dbReference>
<proteinExistence type="inferred from homology"/>
<dbReference type="NCBIfam" id="NF001862">
    <property type="entry name" value="PRK00601.1"/>
    <property type="match status" value="1"/>
</dbReference>
<feature type="binding site" evidence="7">
    <location>
        <begin position="75"/>
        <end position="77"/>
    </location>
    <ligand>
        <name>substrate</name>
    </ligand>
</feature>
<dbReference type="FunFam" id="2.70.40.10:FF:000002">
    <property type="entry name" value="dUTP diphosphatase"/>
    <property type="match status" value="1"/>
</dbReference>
<evidence type="ECO:0000259" key="8">
    <source>
        <dbReference type="Pfam" id="PF00692"/>
    </source>
</evidence>
<dbReference type="GO" id="GO:0006226">
    <property type="term" value="P:dUMP biosynthetic process"/>
    <property type="evidence" value="ECO:0007669"/>
    <property type="project" value="UniProtKB-UniRule"/>
</dbReference>
<dbReference type="SUPFAM" id="SSF51283">
    <property type="entry name" value="dUTPase-like"/>
    <property type="match status" value="1"/>
</dbReference>
<comment type="caution">
    <text evidence="7">Lacks conserved residue(s) required for the propagation of feature annotation.</text>
</comment>
<dbReference type="HAMAP" id="MF_00116">
    <property type="entry name" value="dUTPase_bact"/>
    <property type="match status" value="1"/>
</dbReference>
<feature type="binding site" evidence="7">
    <location>
        <position position="88"/>
    </location>
    <ligand>
        <name>substrate</name>
    </ligand>
</feature>
<evidence type="ECO:0000256" key="6">
    <source>
        <dbReference type="ARBA" id="ARBA00047686"/>
    </source>
</evidence>
<dbReference type="GO" id="GO:0046081">
    <property type="term" value="P:dUTP catabolic process"/>
    <property type="evidence" value="ECO:0007669"/>
    <property type="project" value="InterPro"/>
</dbReference>
<reference evidence="9" key="1">
    <citation type="submission" date="2024-06" db="EMBL/GenBank/DDBJ databases">
        <authorList>
            <person name="Manzano-Marin A."/>
            <person name="Manzano-Marin A."/>
            <person name="Alejandro Manzano Marin A."/>
        </authorList>
    </citation>
    <scope>NUCLEOTIDE SEQUENCE</scope>
    <source>
        <strain evidence="9">Ancorni-2928</strain>
    </source>
</reference>
<protein>
    <recommendedName>
        <fullName evidence="7">Deoxyuridine 5'-triphosphate nucleotidohydrolase</fullName>
        <shortName evidence="7">dUTPase</shortName>
        <ecNumber evidence="7">3.6.1.23</ecNumber>
    </recommendedName>
    <alternativeName>
        <fullName evidence="7">dUTP pyrophosphatase</fullName>
    </alternativeName>
</protein>
<keyword evidence="2 7" id="KW-0479">Metal-binding</keyword>
<comment type="cofactor">
    <cofactor evidence="7">
        <name>Mg(2+)</name>
        <dbReference type="ChEBI" id="CHEBI:18420"/>
    </cofactor>
</comment>
<dbReference type="InterPro" id="IPR029054">
    <property type="entry name" value="dUTPase-like"/>
</dbReference>
<evidence type="ECO:0000256" key="1">
    <source>
        <dbReference type="ARBA" id="ARBA00006581"/>
    </source>
</evidence>
<name>A0AAT9IGV0_9GAMM</name>
<dbReference type="InterPro" id="IPR033704">
    <property type="entry name" value="dUTPase_trimeric"/>
</dbReference>
<feature type="binding site" evidence="7">
    <location>
        <begin position="92"/>
        <end position="94"/>
    </location>
    <ligand>
        <name>substrate</name>
    </ligand>
</feature>
<evidence type="ECO:0000256" key="7">
    <source>
        <dbReference type="HAMAP-Rule" id="MF_00116"/>
    </source>
</evidence>
<comment type="pathway">
    <text evidence="7">Pyrimidine metabolism; dUMP biosynthesis; dUMP from dCTP (dUTP route): step 2/2.</text>
</comment>
<keyword evidence="3 7" id="KW-0378">Hydrolase</keyword>